<accession>A0AA91DCL4</accession>
<dbReference type="InterPro" id="IPR025293">
    <property type="entry name" value="YfiR/HmsC-like"/>
</dbReference>
<organism evidence="1 2">
    <name type="scientific">Methylomonas koyamae</name>
    <dbReference type="NCBI Taxonomy" id="702114"/>
    <lineage>
        <taxon>Bacteria</taxon>
        <taxon>Pseudomonadati</taxon>
        <taxon>Pseudomonadota</taxon>
        <taxon>Gammaproteobacteria</taxon>
        <taxon>Methylococcales</taxon>
        <taxon>Methylococcaceae</taxon>
        <taxon>Methylomonas</taxon>
    </lineage>
</organism>
<evidence type="ECO:0000313" key="2">
    <source>
        <dbReference type="Proteomes" id="UP000077734"/>
    </source>
</evidence>
<dbReference type="RefSeq" id="WP_231879480.1">
    <property type="nucleotide sequence ID" value="NZ_CP023669.1"/>
</dbReference>
<evidence type="ECO:0000313" key="1">
    <source>
        <dbReference type="EMBL" id="OAI25443.1"/>
    </source>
</evidence>
<dbReference type="AlphaFoldDB" id="A0AA91DCL4"/>
<proteinExistence type="predicted"/>
<reference evidence="1 2" key="1">
    <citation type="submission" date="2016-03" db="EMBL/GenBank/DDBJ databases">
        <authorList>
            <person name="Heylen K."/>
            <person name="De Vos P."/>
            <person name="Vekeman B."/>
        </authorList>
    </citation>
    <scope>NUCLEOTIDE SEQUENCE [LARGE SCALE GENOMIC DNA]</scope>
    <source>
        <strain evidence="1 2">R-49807</strain>
    </source>
</reference>
<keyword evidence="2" id="KW-1185">Reference proteome</keyword>
<protein>
    <recommendedName>
        <fullName evidence="3">YfiR family protein</fullName>
    </recommendedName>
</protein>
<evidence type="ECO:0008006" key="3">
    <source>
        <dbReference type="Google" id="ProtNLM"/>
    </source>
</evidence>
<dbReference type="Proteomes" id="UP000077734">
    <property type="component" value="Unassembled WGS sequence"/>
</dbReference>
<comment type="caution">
    <text evidence="1">The sequence shown here is derived from an EMBL/GenBank/DDBJ whole genome shotgun (WGS) entry which is preliminary data.</text>
</comment>
<dbReference type="EMBL" id="LUUL01000081">
    <property type="protein sequence ID" value="OAI25443.1"/>
    <property type="molecule type" value="Genomic_DNA"/>
</dbReference>
<sequence length="294" mass="31953">MTPTAPDAPSTSATRNLRGRALCRLRAGLADAATLVSAVPRLAPIHPFRWLEAAANMSLPRAVLKLCRRRNAPPRLRPEPAAAPHRRWPYPRQPAICLRRQPDKSIRPLAKRAGISHKFFAALYLIALFAAAGRQTQAADSLSEAQIKAAYLYNFAKFVEWPDTAAPASTDINLCVIGNNVLDGALQALDGRKAGERSLKVTPHSPADTSLAECHLLYVGVSEQQRMVPILKNLGNAPVLTLSDIADFAEKGGGIALLFRDNKVVFEVNLESIRNAGLRLPGQLLNIATHVYGR</sequence>
<dbReference type="Pfam" id="PF13689">
    <property type="entry name" value="DUF4154"/>
    <property type="match status" value="1"/>
</dbReference>
<gene>
    <name evidence="1" type="ORF">A1356_13325</name>
</gene>
<name>A0AA91DCL4_9GAMM</name>